<keyword evidence="15" id="KW-1185">Reference proteome</keyword>
<keyword evidence="7" id="KW-0143">Chaperone</keyword>
<keyword evidence="11 14" id="KW-0413">Isomerase</keyword>
<name>L0GV99_9GAMM</name>
<evidence type="ECO:0000256" key="12">
    <source>
        <dbReference type="SAM" id="Phobius"/>
    </source>
</evidence>
<evidence type="ECO:0000256" key="9">
    <source>
        <dbReference type="ARBA" id="ARBA00040743"/>
    </source>
</evidence>
<evidence type="ECO:0000313" key="15">
    <source>
        <dbReference type="Proteomes" id="UP000010816"/>
    </source>
</evidence>
<keyword evidence="2" id="KW-1003">Cell membrane</keyword>
<dbReference type="Pfam" id="PF00639">
    <property type="entry name" value="Rotamase"/>
    <property type="match status" value="1"/>
</dbReference>
<dbReference type="InterPro" id="IPR046357">
    <property type="entry name" value="PPIase_dom_sf"/>
</dbReference>
<sequence length="642" mass="70719">MLQSIRERAQGWIAWVIVILIAVPFALWGIDSYFGGSGKAIVASVNGEDISQWEFDRQYQNTRIRLRDQLGAAYDPALIDDGQLRRGVLESMIRDILLLQRSHKIGLRASNDEIRLAIMSNPAFQADGRFDKQAYERSLSLQGMSPPQFEARLRQRLVGSQLERAVLASELVSDAEVDEAVRLLGQQREVRFLRVKAAELGSDEDVAPAEIKAYYEAHQPQFAVPEQVKLEYLLLNEETIAAAAPPPSEAELRQRYETEQARFGQPERRVVRHILVTIAPDADDGDSRARKAVEAARERILAGESFEDVAREVSDDAESAAKGGLIGEIRPGMMGDSFDAAAFSLHQGSVSEPVRTPFGYHLILVDKVIPATIKPFEEVRDQLAAEARKNRIESLYYDWAERLATMAYEAADTLTPPAEALGLKVQTSGWVPRTGGEGLFGSRRVLSAAFSDEVVREGLNSDLIEPERGQLQAIVLRVVDHRDATVRPLEDVRDAIVTAVRAERAQQAAERHAGDLVAQLEGGASLEELAGDWPLSELRTLGRNDPALPDPVRGLAFELPRPMSGTASYGQVALPDGDVAVVAVTRVTDGSPDDLTPAQRDQEADVLRNLIARGYYDEMLVDMESRAKIERNLGEGSSGSEE</sequence>
<keyword evidence="11" id="KW-0697">Rotamase</keyword>
<evidence type="ECO:0000256" key="10">
    <source>
        <dbReference type="ARBA" id="ARBA00042775"/>
    </source>
</evidence>
<dbReference type="Pfam" id="PF13624">
    <property type="entry name" value="SurA_N_3"/>
    <property type="match status" value="1"/>
</dbReference>
<keyword evidence="3" id="KW-0997">Cell inner membrane</keyword>
<dbReference type="SUPFAM" id="SSF109998">
    <property type="entry name" value="Triger factor/SurA peptide-binding domain-like"/>
    <property type="match status" value="1"/>
</dbReference>
<dbReference type="Proteomes" id="UP000010816">
    <property type="component" value="Chromosome"/>
</dbReference>
<dbReference type="EMBL" id="CP003051">
    <property type="protein sequence ID" value="AGA89295.1"/>
    <property type="molecule type" value="Genomic_DNA"/>
</dbReference>
<feature type="transmembrane region" description="Helical" evidence="12">
    <location>
        <begin position="12"/>
        <end position="30"/>
    </location>
</feature>
<dbReference type="eggNOG" id="COG0760">
    <property type="taxonomic scope" value="Bacteria"/>
</dbReference>
<evidence type="ECO:0000313" key="14">
    <source>
        <dbReference type="EMBL" id="AGA89295.1"/>
    </source>
</evidence>
<dbReference type="GO" id="GO:0003755">
    <property type="term" value="F:peptidyl-prolyl cis-trans isomerase activity"/>
    <property type="evidence" value="ECO:0007669"/>
    <property type="project" value="UniProtKB-KW"/>
</dbReference>
<reference evidence="14 15" key="1">
    <citation type="submission" date="2011-09" db="EMBL/GenBank/DDBJ databases">
        <title>Complete sequence of chromosome of Thioflavicoccus mobilis 8321.</title>
        <authorList>
            <consortium name="US DOE Joint Genome Institute"/>
            <person name="Lucas S."/>
            <person name="Han J."/>
            <person name="Lapidus A."/>
            <person name="Cheng J.-F."/>
            <person name="Goodwin L."/>
            <person name="Pitluck S."/>
            <person name="Peters L."/>
            <person name="Ovchinnikova G."/>
            <person name="Lu M."/>
            <person name="Detter J.C."/>
            <person name="Han C."/>
            <person name="Tapia R."/>
            <person name="Land M."/>
            <person name="Hauser L."/>
            <person name="Kyrpides N."/>
            <person name="Ivanova N."/>
            <person name="Pagani I."/>
            <person name="Vogl K."/>
            <person name="Liu Z."/>
            <person name="Imhoff J."/>
            <person name="Thiel V."/>
            <person name="Frigaard N.-U."/>
            <person name="Bryant D."/>
            <person name="Woyke T."/>
        </authorList>
    </citation>
    <scope>NUCLEOTIDE SEQUENCE [LARGE SCALE GENOMIC DNA]</scope>
    <source>
        <strain evidence="14 15">8321</strain>
    </source>
</reference>
<evidence type="ECO:0000256" key="4">
    <source>
        <dbReference type="ARBA" id="ARBA00022692"/>
    </source>
</evidence>
<proteinExistence type="inferred from homology"/>
<dbReference type="PROSITE" id="PS50198">
    <property type="entry name" value="PPIC_PPIASE_2"/>
    <property type="match status" value="1"/>
</dbReference>
<dbReference type="PANTHER" id="PTHR47529:SF1">
    <property type="entry name" value="PERIPLASMIC CHAPERONE PPID"/>
    <property type="match status" value="1"/>
</dbReference>
<evidence type="ECO:0000256" key="5">
    <source>
        <dbReference type="ARBA" id="ARBA00022989"/>
    </source>
</evidence>
<keyword evidence="4 12" id="KW-0812">Transmembrane</keyword>
<evidence type="ECO:0000256" key="8">
    <source>
        <dbReference type="ARBA" id="ARBA00038408"/>
    </source>
</evidence>
<dbReference type="Gene3D" id="3.10.50.40">
    <property type="match status" value="1"/>
</dbReference>
<dbReference type="PROSITE" id="PS01096">
    <property type="entry name" value="PPIC_PPIASE_1"/>
    <property type="match status" value="1"/>
</dbReference>
<evidence type="ECO:0000256" key="7">
    <source>
        <dbReference type="ARBA" id="ARBA00023186"/>
    </source>
</evidence>
<evidence type="ECO:0000256" key="1">
    <source>
        <dbReference type="ARBA" id="ARBA00004382"/>
    </source>
</evidence>
<dbReference type="InterPro" id="IPR027304">
    <property type="entry name" value="Trigger_fact/SurA_dom_sf"/>
</dbReference>
<dbReference type="InterPro" id="IPR023058">
    <property type="entry name" value="PPIase_PpiC_CS"/>
</dbReference>
<protein>
    <recommendedName>
        <fullName evidence="9">Periplasmic chaperone PpiD</fullName>
    </recommendedName>
    <alternativeName>
        <fullName evidence="10">Periplasmic folding chaperone</fullName>
    </alternativeName>
</protein>
<dbReference type="PATRIC" id="fig|765912.4.peg.419"/>
<dbReference type="OrthoDB" id="9812372at2"/>
<dbReference type="KEGG" id="tmb:Thimo_0436"/>
<dbReference type="SUPFAM" id="SSF54534">
    <property type="entry name" value="FKBP-like"/>
    <property type="match status" value="1"/>
</dbReference>
<dbReference type="RefSeq" id="WP_015279443.1">
    <property type="nucleotide sequence ID" value="NC_019940.1"/>
</dbReference>
<feature type="domain" description="PpiC" evidence="13">
    <location>
        <begin position="266"/>
        <end position="367"/>
    </location>
</feature>
<dbReference type="PANTHER" id="PTHR47529">
    <property type="entry name" value="PEPTIDYL-PROLYL CIS-TRANS ISOMERASE D"/>
    <property type="match status" value="1"/>
</dbReference>
<dbReference type="InterPro" id="IPR052029">
    <property type="entry name" value="PpiD_chaperone"/>
</dbReference>
<keyword evidence="5 12" id="KW-1133">Transmembrane helix</keyword>
<evidence type="ECO:0000259" key="13">
    <source>
        <dbReference type="PROSITE" id="PS50198"/>
    </source>
</evidence>
<comment type="subcellular location">
    <subcellularLocation>
        <location evidence="1">Cell inner membrane</location>
        <topology evidence="1">Single-pass type II membrane protein</topology>
        <orientation evidence="1">Periplasmic side</orientation>
    </subcellularLocation>
</comment>
<dbReference type="HOGENOM" id="CLU_023843_1_1_6"/>
<keyword evidence="6 12" id="KW-0472">Membrane</keyword>
<comment type="similarity">
    <text evidence="8">Belongs to the PpiD chaperone family.</text>
</comment>
<gene>
    <name evidence="14" type="ORF">Thimo_0436</name>
</gene>
<evidence type="ECO:0000256" key="3">
    <source>
        <dbReference type="ARBA" id="ARBA00022519"/>
    </source>
</evidence>
<evidence type="ECO:0000256" key="2">
    <source>
        <dbReference type="ARBA" id="ARBA00022475"/>
    </source>
</evidence>
<dbReference type="STRING" id="765912.Thimo_0436"/>
<evidence type="ECO:0000256" key="11">
    <source>
        <dbReference type="PROSITE-ProRule" id="PRU00278"/>
    </source>
</evidence>
<evidence type="ECO:0000256" key="6">
    <source>
        <dbReference type="ARBA" id="ARBA00023136"/>
    </source>
</evidence>
<dbReference type="Gene3D" id="1.10.4030.10">
    <property type="entry name" value="Porin chaperone SurA, peptide-binding domain"/>
    <property type="match status" value="1"/>
</dbReference>
<accession>L0GV99</accession>
<dbReference type="GO" id="GO:0005886">
    <property type="term" value="C:plasma membrane"/>
    <property type="evidence" value="ECO:0007669"/>
    <property type="project" value="UniProtKB-SubCell"/>
</dbReference>
<organism evidence="14 15">
    <name type="scientific">Thioflavicoccus mobilis 8321</name>
    <dbReference type="NCBI Taxonomy" id="765912"/>
    <lineage>
        <taxon>Bacteria</taxon>
        <taxon>Pseudomonadati</taxon>
        <taxon>Pseudomonadota</taxon>
        <taxon>Gammaproteobacteria</taxon>
        <taxon>Chromatiales</taxon>
        <taxon>Chromatiaceae</taxon>
        <taxon>Thioflavicoccus</taxon>
    </lineage>
</organism>
<dbReference type="InterPro" id="IPR000297">
    <property type="entry name" value="PPIase_PpiC"/>
</dbReference>
<dbReference type="AlphaFoldDB" id="L0GV99"/>